<dbReference type="Gramene" id="Pp3c15_22640V3.1">
    <property type="protein sequence ID" value="Pp3c15_22640V3.1"/>
    <property type="gene ID" value="Pp3c15_22640"/>
</dbReference>
<evidence type="ECO:0000313" key="3">
    <source>
        <dbReference type="Proteomes" id="UP000006727"/>
    </source>
</evidence>
<dbReference type="Proteomes" id="UP000006727">
    <property type="component" value="Chromosome 15"/>
</dbReference>
<dbReference type="AlphaFoldDB" id="A0A2K1JE61"/>
<dbReference type="EnsemblPlants" id="Pp3c15_22640V3.1">
    <property type="protein sequence ID" value="Pp3c15_22640V3.1"/>
    <property type="gene ID" value="Pp3c15_22640"/>
</dbReference>
<sequence length="72" mass="7826">MSPNASQHPLSIFIMLEGDHHNKMETWNVPHGSIFVIFAGSAYHAAPLFPSSIGPVIGDRYSPQHKTLVVSG</sequence>
<dbReference type="InParanoid" id="A0A2K1JE61"/>
<protein>
    <submittedName>
        <fullName evidence="1 2">Uncharacterized protein</fullName>
    </submittedName>
</protein>
<name>A0A2K1JE61_PHYPA</name>
<reference evidence="2" key="3">
    <citation type="submission" date="2020-12" db="UniProtKB">
        <authorList>
            <consortium name="EnsemblPlants"/>
        </authorList>
    </citation>
    <scope>IDENTIFICATION</scope>
</reference>
<keyword evidence="3" id="KW-1185">Reference proteome</keyword>
<organism evidence="1">
    <name type="scientific">Physcomitrium patens</name>
    <name type="common">Spreading-leaved earth moss</name>
    <name type="synonym">Physcomitrella patens</name>
    <dbReference type="NCBI Taxonomy" id="3218"/>
    <lineage>
        <taxon>Eukaryota</taxon>
        <taxon>Viridiplantae</taxon>
        <taxon>Streptophyta</taxon>
        <taxon>Embryophyta</taxon>
        <taxon>Bryophyta</taxon>
        <taxon>Bryophytina</taxon>
        <taxon>Bryopsida</taxon>
        <taxon>Funariidae</taxon>
        <taxon>Funariales</taxon>
        <taxon>Funariaceae</taxon>
        <taxon>Physcomitrium</taxon>
    </lineage>
</organism>
<evidence type="ECO:0000313" key="1">
    <source>
        <dbReference type="EMBL" id="PNR39816.1"/>
    </source>
</evidence>
<dbReference type="PaxDb" id="3218-PP1S66_42V6.1"/>
<dbReference type="EMBL" id="ABEU02000015">
    <property type="protein sequence ID" value="PNR39816.1"/>
    <property type="molecule type" value="Genomic_DNA"/>
</dbReference>
<evidence type="ECO:0000313" key="2">
    <source>
        <dbReference type="EnsemblPlants" id="Pp3c15_22640V3.1"/>
    </source>
</evidence>
<reference evidence="1 3" key="2">
    <citation type="journal article" date="2018" name="Plant J.">
        <title>The Physcomitrella patens chromosome-scale assembly reveals moss genome structure and evolution.</title>
        <authorList>
            <person name="Lang D."/>
            <person name="Ullrich K.K."/>
            <person name="Murat F."/>
            <person name="Fuchs J."/>
            <person name="Jenkins J."/>
            <person name="Haas F.B."/>
            <person name="Piednoel M."/>
            <person name="Gundlach H."/>
            <person name="Van Bel M."/>
            <person name="Meyberg R."/>
            <person name="Vives C."/>
            <person name="Morata J."/>
            <person name="Symeonidi A."/>
            <person name="Hiss M."/>
            <person name="Muchero W."/>
            <person name="Kamisugi Y."/>
            <person name="Saleh O."/>
            <person name="Blanc G."/>
            <person name="Decker E.L."/>
            <person name="van Gessel N."/>
            <person name="Grimwood J."/>
            <person name="Hayes R.D."/>
            <person name="Graham S.W."/>
            <person name="Gunter L.E."/>
            <person name="McDaniel S.F."/>
            <person name="Hoernstein S.N.W."/>
            <person name="Larsson A."/>
            <person name="Li F.W."/>
            <person name="Perroud P.F."/>
            <person name="Phillips J."/>
            <person name="Ranjan P."/>
            <person name="Rokshar D.S."/>
            <person name="Rothfels C.J."/>
            <person name="Schneider L."/>
            <person name="Shu S."/>
            <person name="Stevenson D.W."/>
            <person name="Thummler F."/>
            <person name="Tillich M."/>
            <person name="Villarreal Aguilar J.C."/>
            <person name="Widiez T."/>
            <person name="Wong G.K."/>
            <person name="Wymore A."/>
            <person name="Zhang Y."/>
            <person name="Zimmer A.D."/>
            <person name="Quatrano R.S."/>
            <person name="Mayer K.F.X."/>
            <person name="Goodstein D."/>
            <person name="Casacuberta J.M."/>
            <person name="Vandepoele K."/>
            <person name="Reski R."/>
            <person name="Cuming A.C."/>
            <person name="Tuskan G.A."/>
            <person name="Maumus F."/>
            <person name="Salse J."/>
            <person name="Schmutz J."/>
            <person name="Rensing S.A."/>
        </authorList>
    </citation>
    <scope>NUCLEOTIDE SEQUENCE [LARGE SCALE GENOMIC DNA]</scope>
    <source>
        <strain evidence="2 3">cv. Gransden 2004</strain>
    </source>
</reference>
<gene>
    <name evidence="1" type="ORF">PHYPA_020096</name>
</gene>
<accession>A0A2K1JE61</accession>
<proteinExistence type="predicted"/>
<reference evidence="1 3" key="1">
    <citation type="journal article" date="2008" name="Science">
        <title>The Physcomitrella genome reveals evolutionary insights into the conquest of land by plants.</title>
        <authorList>
            <person name="Rensing S."/>
            <person name="Lang D."/>
            <person name="Zimmer A."/>
            <person name="Terry A."/>
            <person name="Salamov A."/>
            <person name="Shapiro H."/>
            <person name="Nishiyama T."/>
            <person name="Perroud P.-F."/>
            <person name="Lindquist E."/>
            <person name="Kamisugi Y."/>
            <person name="Tanahashi T."/>
            <person name="Sakakibara K."/>
            <person name="Fujita T."/>
            <person name="Oishi K."/>
            <person name="Shin-I T."/>
            <person name="Kuroki Y."/>
            <person name="Toyoda A."/>
            <person name="Suzuki Y."/>
            <person name="Hashimoto A."/>
            <person name="Yamaguchi K."/>
            <person name="Sugano A."/>
            <person name="Kohara Y."/>
            <person name="Fujiyama A."/>
            <person name="Anterola A."/>
            <person name="Aoki S."/>
            <person name="Ashton N."/>
            <person name="Barbazuk W.B."/>
            <person name="Barker E."/>
            <person name="Bennetzen J."/>
            <person name="Bezanilla M."/>
            <person name="Blankenship R."/>
            <person name="Cho S.H."/>
            <person name="Dutcher S."/>
            <person name="Estelle M."/>
            <person name="Fawcett J.A."/>
            <person name="Gundlach H."/>
            <person name="Hanada K."/>
            <person name="Heyl A."/>
            <person name="Hicks K.A."/>
            <person name="Hugh J."/>
            <person name="Lohr M."/>
            <person name="Mayer K."/>
            <person name="Melkozernov A."/>
            <person name="Murata T."/>
            <person name="Nelson D."/>
            <person name="Pils B."/>
            <person name="Prigge M."/>
            <person name="Reiss B."/>
            <person name="Renner T."/>
            <person name="Rombauts S."/>
            <person name="Rushton P."/>
            <person name="Sanderfoot A."/>
            <person name="Schween G."/>
            <person name="Shiu S.-H."/>
            <person name="Stueber K."/>
            <person name="Theodoulou F.L."/>
            <person name="Tu H."/>
            <person name="Van de Peer Y."/>
            <person name="Verrier P.J."/>
            <person name="Waters E."/>
            <person name="Wood A."/>
            <person name="Yang L."/>
            <person name="Cove D."/>
            <person name="Cuming A."/>
            <person name="Hasebe M."/>
            <person name="Lucas S."/>
            <person name="Mishler D.B."/>
            <person name="Reski R."/>
            <person name="Grigoriev I."/>
            <person name="Quatrano R.S."/>
            <person name="Boore J.L."/>
        </authorList>
    </citation>
    <scope>NUCLEOTIDE SEQUENCE [LARGE SCALE GENOMIC DNA]</scope>
    <source>
        <strain evidence="2 3">cv. Gransden 2004</strain>
    </source>
</reference>